<gene>
    <name evidence="15" type="ORF">DGYR_LOCUS4460</name>
</gene>
<dbReference type="SUPFAM" id="SSF49417">
    <property type="entry name" value="p53-like transcription factors"/>
    <property type="match status" value="1"/>
</dbReference>
<dbReference type="PROSITE" id="PS50001">
    <property type="entry name" value="SH2"/>
    <property type="match status" value="1"/>
</dbReference>
<dbReference type="InterPro" id="IPR015988">
    <property type="entry name" value="STAT_TF_CC"/>
</dbReference>
<dbReference type="PANTHER" id="PTHR11801">
    <property type="entry name" value="SIGNAL TRANSDUCER AND ACTIVATOR OF TRANSCRIPTION"/>
    <property type="match status" value="1"/>
</dbReference>
<dbReference type="GO" id="GO:0007166">
    <property type="term" value="P:cell surface receptor signaling pathway"/>
    <property type="evidence" value="ECO:0007669"/>
    <property type="project" value="UniProtKB-ARBA"/>
</dbReference>
<evidence type="ECO:0000313" key="15">
    <source>
        <dbReference type="EMBL" id="CAD5115754.1"/>
    </source>
</evidence>
<dbReference type="Gene3D" id="2.60.40.630">
    <property type="entry name" value="STAT transcription factor, DNA-binding domain"/>
    <property type="match status" value="1"/>
</dbReference>
<dbReference type="SUPFAM" id="SSF55550">
    <property type="entry name" value="SH2 domain"/>
    <property type="match status" value="1"/>
</dbReference>
<keyword evidence="16" id="KW-1185">Reference proteome</keyword>
<dbReference type="GO" id="GO:0000977">
    <property type="term" value="F:RNA polymerase II transcription regulatory region sequence-specific DNA binding"/>
    <property type="evidence" value="ECO:0007669"/>
    <property type="project" value="UniProtKB-ARBA"/>
</dbReference>
<keyword evidence="11 13" id="KW-0539">Nucleus</keyword>
<dbReference type="InterPro" id="IPR001217">
    <property type="entry name" value="STAT"/>
</dbReference>
<comment type="subcellular location">
    <subcellularLocation>
        <location evidence="2 13">Cytoplasm</location>
    </subcellularLocation>
    <subcellularLocation>
        <location evidence="1 13">Nucleus</location>
    </subcellularLocation>
</comment>
<evidence type="ECO:0000256" key="11">
    <source>
        <dbReference type="ARBA" id="ARBA00023242"/>
    </source>
</evidence>
<keyword evidence="9 13" id="KW-0010">Activator</keyword>
<dbReference type="Gene3D" id="1.10.238.10">
    <property type="entry name" value="EF-hand"/>
    <property type="match status" value="1"/>
</dbReference>
<dbReference type="InterPro" id="IPR013801">
    <property type="entry name" value="STAT_TF_DNA-bd"/>
</dbReference>
<evidence type="ECO:0000256" key="13">
    <source>
        <dbReference type="RuleBase" id="RU046415"/>
    </source>
</evidence>
<name>A0A7I8VME9_9ANNE</name>
<dbReference type="InterPro" id="IPR012345">
    <property type="entry name" value="STAT_TF_DNA-bd_N"/>
</dbReference>
<sequence length="703" mass="79631">MKLVQTVRHCLNAEREILSQVENSAQPYYQQQMFHQSGPVDLNQILSDIAQEKIKCENALRLLQQKQEHFIIKYQDNAQTEQQINSGKCSREVLGKLQEKKRLLQNELTTLAQQLLNERLALADLLQNAINGMMEAQKIILEERLIEWKRAQQLHGNGYPDFQVGHLDVLQKWCEDLAVLTWSIRQQLKRLQLLRQQLPIALPTGKSDIVPGLLDQATQLLSQLITSTFVIESQPPQVLKKDARFSAKVRLLVGAKLSVHLNPPTVKATIISEEQARVLLRTVVGQDQRASHMSESCGDILNNSSTMEVQNNGQQQVLVVTFRNMALKRIKRAEKKGNETVTEEKFSILFQSSFTVGEGELVFQVWTLSLPVVVIVHGNQEPSATATVLWDNAFAQPARPPFAVPDEVLWPDLSRALNMKFTAAAGASLNKQHMDYLASKLFGVQEEYSNCLVKWSAFNKEPLSPRNFTFWEWFYNLLKLVKEWLHDLWKDGLIHGFVSKQQASNCLLNSGKPGTFMLRFSDSELGGLTISFLGSRQNGASDHVEVLALQPYSDKDFRIRGLADRVKDIPSLLWLYPDRKKEEAFLKHWGPDPSNAPSLDDGYVPTILVSVVPGIRTPEQERQQDAVQQTTQNSTFTPIQNAEGSISPQDLAFLESLDHFGEINDLNTMMDYNPCDIINANQFLYGPEESEGDPDHREVERMA</sequence>
<evidence type="ECO:0000256" key="3">
    <source>
        <dbReference type="ARBA" id="ARBA00005586"/>
    </source>
</evidence>
<evidence type="ECO:0000313" key="16">
    <source>
        <dbReference type="Proteomes" id="UP000549394"/>
    </source>
</evidence>
<protein>
    <recommendedName>
        <fullName evidence="13">Signal transducer and activator of transcription</fullName>
    </recommendedName>
</protein>
<dbReference type="Proteomes" id="UP000549394">
    <property type="component" value="Unassembled WGS sequence"/>
</dbReference>
<evidence type="ECO:0000256" key="6">
    <source>
        <dbReference type="ARBA" id="ARBA00022999"/>
    </source>
</evidence>
<dbReference type="InterPro" id="IPR008967">
    <property type="entry name" value="p53-like_TF_DNA-bd_sf"/>
</dbReference>
<dbReference type="InterPro" id="IPR048988">
    <property type="entry name" value="STAT_linker"/>
</dbReference>
<evidence type="ECO:0000256" key="4">
    <source>
        <dbReference type="ARBA" id="ARBA00022490"/>
    </source>
</evidence>
<dbReference type="Pfam" id="PF00017">
    <property type="entry name" value="SH2"/>
    <property type="match status" value="1"/>
</dbReference>
<evidence type="ECO:0000256" key="10">
    <source>
        <dbReference type="ARBA" id="ARBA00023163"/>
    </source>
</evidence>
<dbReference type="Pfam" id="PF21354">
    <property type="entry name" value="STAT_linker"/>
    <property type="match status" value="1"/>
</dbReference>
<keyword evidence="7 13" id="KW-0805">Transcription regulation</keyword>
<evidence type="ECO:0000256" key="9">
    <source>
        <dbReference type="ARBA" id="ARBA00023159"/>
    </source>
</evidence>
<dbReference type="GO" id="GO:0001228">
    <property type="term" value="F:DNA-binding transcription activator activity, RNA polymerase II-specific"/>
    <property type="evidence" value="ECO:0007669"/>
    <property type="project" value="UniProtKB-ARBA"/>
</dbReference>
<dbReference type="GO" id="GO:0005634">
    <property type="term" value="C:nucleus"/>
    <property type="evidence" value="ECO:0007669"/>
    <property type="project" value="UniProtKB-SubCell"/>
</dbReference>
<reference evidence="15 16" key="1">
    <citation type="submission" date="2020-08" db="EMBL/GenBank/DDBJ databases">
        <authorList>
            <person name="Hejnol A."/>
        </authorList>
    </citation>
    <scope>NUCLEOTIDE SEQUENCE [LARGE SCALE GENOMIC DNA]</scope>
</reference>
<evidence type="ECO:0000256" key="12">
    <source>
        <dbReference type="PROSITE-ProRule" id="PRU00191"/>
    </source>
</evidence>
<comment type="similarity">
    <text evidence="3 13">Belongs to the transcription factor STAT family.</text>
</comment>
<dbReference type="FunFam" id="2.60.40.630:FF:000003">
    <property type="entry name" value="Signal transducer and transcription activator 6"/>
    <property type="match status" value="1"/>
</dbReference>
<dbReference type="AlphaFoldDB" id="A0A7I8VME9"/>
<evidence type="ECO:0000256" key="7">
    <source>
        <dbReference type="ARBA" id="ARBA00023015"/>
    </source>
</evidence>
<dbReference type="Gene3D" id="3.30.505.10">
    <property type="entry name" value="SH2 domain"/>
    <property type="match status" value="1"/>
</dbReference>
<keyword evidence="10 13" id="KW-0804">Transcription</keyword>
<feature type="domain" description="SH2" evidence="14">
    <location>
        <begin position="489"/>
        <end position="592"/>
    </location>
</feature>
<dbReference type="GO" id="GO:0005737">
    <property type="term" value="C:cytoplasm"/>
    <property type="evidence" value="ECO:0007669"/>
    <property type="project" value="UniProtKB-SubCell"/>
</dbReference>
<keyword evidence="5 13" id="KW-0597">Phosphoprotein</keyword>
<dbReference type="Pfam" id="PF01017">
    <property type="entry name" value="STAT_alpha"/>
    <property type="match status" value="1"/>
</dbReference>
<dbReference type="InterPro" id="IPR000980">
    <property type="entry name" value="SH2"/>
</dbReference>
<evidence type="ECO:0000256" key="1">
    <source>
        <dbReference type="ARBA" id="ARBA00004123"/>
    </source>
</evidence>
<keyword evidence="4 13" id="KW-0963">Cytoplasm</keyword>
<organism evidence="15 16">
    <name type="scientific">Dimorphilus gyrociliatus</name>
    <dbReference type="NCBI Taxonomy" id="2664684"/>
    <lineage>
        <taxon>Eukaryota</taxon>
        <taxon>Metazoa</taxon>
        <taxon>Spiralia</taxon>
        <taxon>Lophotrochozoa</taxon>
        <taxon>Annelida</taxon>
        <taxon>Polychaeta</taxon>
        <taxon>Polychaeta incertae sedis</taxon>
        <taxon>Dinophilidae</taxon>
        <taxon>Dimorphilus</taxon>
    </lineage>
</organism>
<evidence type="ECO:0000259" key="14">
    <source>
        <dbReference type="PROSITE" id="PS50001"/>
    </source>
</evidence>
<accession>A0A7I8VME9</accession>
<comment type="caution">
    <text evidence="15">The sequence shown here is derived from an EMBL/GenBank/DDBJ whole genome shotgun (WGS) entry which is preliminary data.</text>
</comment>
<evidence type="ECO:0000256" key="2">
    <source>
        <dbReference type="ARBA" id="ARBA00004496"/>
    </source>
</evidence>
<dbReference type="Gene3D" id="1.20.1050.20">
    <property type="entry name" value="STAT transcription factor, all-alpha domain"/>
    <property type="match status" value="1"/>
</dbReference>
<dbReference type="OrthoDB" id="19300at2759"/>
<keyword evidence="6 12" id="KW-0727">SH2 domain</keyword>
<dbReference type="Pfam" id="PF02864">
    <property type="entry name" value="STAT_bind"/>
    <property type="match status" value="1"/>
</dbReference>
<dbReference type="FunFam" id="1.10.238.10:FF:000029">
    <property type="entry name" value="Signal transducer and transcription activator 6"/>
    <property type="match status" value="1"/>
</dbReference>
<dbReference type="EMBL" id="CAJFCJ010000006">
    <property type="protein sequence ID" value="CAD5115754.1"/>
    <property type="molecule type" value="Genomic_DNA"/>
</dbReference>
<evidence type="ECO:0000256" key="5">
    <source>
        <dbReference type="ARBA" id="ARBA00022553"/>
    </source>
</evidence>
<proteinExistence type="inferred from homology"/>
<evidence type="ECO:0000256" key="8">
    <source>
        <dbReference type="ARBA" id="ARBA00023125"/>
    </source>
</evidence>
<dbReference type="SUPFAM" id="SSF47655">
    <property type="entry name" value="STAT"/>
    <property type="match status" value="1"/>
</dbReference>
<dbReference type="InterPro" id="IPR036860">
    <property type="entry name" value="SH2_dom_sf"/>
</dbReference>
<keyword evidence="8 13" id="KW-0238">DNA-binding</keyword>
<dbReference type="InterPro" id="IPR013800">
    <property type="entry name" value="STAT_TF_alpha"/>
</dbReference>